<keyword evidence="2" id="KW-0689">Ribosomal protein</keyword>
<sequence>MATFLLLEPSLWVKRRLFPFAGPNRAFGDLIAASGITDTMFDSLIALKYLEGVVGLPPLSVIEDMFYEKNTRKSTRAEMERLKLEEMAKERLRQVDDKGRAYGTGRRKCSIAFVWVEPGDGKFKTKTLGLWDIKCTVKGGGLSGKLSPSSLALLGLGKSSSEGQGYRAFYAISKEDSSNICCQAGAIQLVISRTFRNFEPELRPLLRAGITSFTIVLQFVYLCLYNSIGPSVDLARDSRVVERKNQGRRKQGSASNG</sequence>
<dbReference type="PANTHER" id="PTHR21569:SF1">
    <property type="entry name" value="SMALL RIBOSOMAL SUBUNIT PROTEIN US9M"/>
    <property type="match status" value="1"/>
</dbReference>
<evidence type="ECO:0000313" key="5">
    <source>
        <dbReference type="Proteomes" id="UP000436088"/>
    </source>
</evidence>
<dbReference type="AlphaFoldDB" id="A0A6A3C963"/>
<dbReference type="PANTHER" id="PTHR21569">
    <property type="entry name" value="RIBOSOMAL PROTEIN S9"/>
    <property type="match status" value="1"/>
</dbReference>
<comment type="similarity">
    <text evidence="1">Belongs to the universal ribosomal protein uS9 family.</text>
</comment>
<accession>A0A6A3C963</accession>
<comment type="caution">
    <text evidence="4">The sequence shown here is derived from an EMBL/GenBank/DDBJ whole genome shotgun (WGS) entry which is preliminary data.</text>
</comment>
<evidence type="ECO:0000313" key="4">
    <source>
        <dbReference type="EMBL" id="KAE8725790.1"/>
    </source>
</evidence>
<dbReference type="InterPro" id="IPR020568">
    <property type="entry name" value="Ribosomal_Su5_D2-typ_SF"/>
</dbReference>
<evidence type="ECO:0000256" key="3">
    <source>
        <dbReference type="ARBA" id="ARBA00023274"/>
    </source>
</evidence>
<organism evidence="4 5">
    <name type="scientific">Hibiscus syriacus</name>
    <name type="common">Rose of Sharon</name>
    <dbReference type="NCBI Taxonomy" id="106335"/>
    <lineage>
        <taxon>Eukaryota</taxon>
        <taxon>Viridiplantae</taxon>
        <taxon>Streptophyta</taxon>
        <taxon>Embryophyta</taxon>
        <taxon>Tracheophyta</taxon>
        <taxon>Spermatophyta</taxon>
        <taxon>Magnoliopsida</taxon>
        <taxon>eudicotyledons</taxon>
        <taxon>Gunneridae</taxon>
        <taxon>Pentapetalae</taxon>
        <taxon>rosids</taxon>
        <taxon>malvids</taxon>
        <taxon>Malvales</taxon>
        <taxon>Malvaceae</taxon>
        <taxon>Malvoideae</taxon>
        <taxon>Hibiscus</taxon>
    </lineage>
</organism>
<name>A0A6A3C963_HIBSY</name>
<keyword evidence="5" id="KW-1185">Reference proteome</keyword>
<keyword evidence="3" id="KW-0687">Ribonucleoprotein</keyword>
<gene>
    <name evidence="4" type="ORF">F3Y22_tig00008145pilonHSYRG00101</name>
</gene>
<dbReference type="GO" id="GO:0006412">
    <property type="term" value="P:translation"/>
    <property type="evidence" value="ECO:0007669"/>
    <property type="project" value="InterPro"/>
</dbReference>
<evidence type="ECO:0000256" key="2">
    <source>
        <dbReference type="ARBA" id="ARBA00022980"/>
    </source>
</evidence>
<dbReference type="EMBL" id="VEPZ02000402">
    <property type="protein sequence ID" value="KAE8725790.1"/>
    <property type="molecule type" value="Genomic_DNA"/>
</dbReference>
<protein>
    <submittedName>
        <fullName evidence="4">Phagocytic receptor 1b-like</fullName>
    </submittedName>
</protein>
<dbReference type="Gene3D" id="3.30.230.10">
    <property type="match status" value="1"/>
</dbReference>
<reference evidence="4" key="1">
    <citation type="submission" date="2019-09" db="EMBL/GenBank/DDBJ databases">
        <title>Draft genome information of white flower Hibiscus syriacus.</title>
        <authorList>
            <person name="Kim Y.-M."/>
        </authorList>
    </citation>
    <scope>NUCLEOTIDE SEQUENCE [LARGE SCALE GENOMIC DNA]</scope>
    <source>
        <strain evidence="4">YM2019G1</strain>
    </source>
</reference>
<dbReference type="InterPro" id="IPR000754">
    <property type="entry name" value="Ribosomal_uS9"/>
</dbReference>
<dbReference type="GO" id="GO:0003735">
    <property type="term" value="F:structural constituent of ribosome"/>
    <property type="evidence" value="ECO:0007669"/>
    <property type="project" value="InterPro"/>
</dbReference>
<dbReference type="Proteomes" id="UP000436088">
    <property type="component" value="Unassembled WGS sequence"/>
</dbReference>
<proteinExistence type="inferred from homology"/>
<dbReference type="GO" id="GO:0003723">
    <property type="term" value="F:RNA binding"/>
    <property type="evidence" value="ECO:0007669"/>
    <property type="project" value="TreeGrafter"/>
</dbReference>
<dbReference type="InterPro" id="IPR014721">
    <property type="entry name" value="Ribsml_uS5_D2-typ_fold_subgr"/>
</dbReference>
<evidence type="ECO:0000256" key="1">
    <source>
        <dbReference type="ARBA" id="ARBA00005251"/>
    </source>
</evidence>
<dbReference type="SUPFAM" id="SSF54211">
    <property type="entry name" value="Ribosomal protein S5 domain 2-like"/>
    <property type="match status" value="1"/>
</dbReference>
<dbReference type="GO" id="GO:0022627">
    <property type="term" value="C:cytosolic small ribosomal subunit"/>
    <property type="evidence" value="ECO:0007669"/>
    <property type="project" value="TreeGrafter"/>
</dbReference>